<dbReference type="PANTHER" id="PTHR38101:SF1">
    <property type="entry name" value="UPF0307 PROTEIN YJGA"/>
    <property type="match status" value="1"/>
</dbReference>
<organism evidence="6 7">
    <name type="scientific">Alkanindiges hydrocarboniclasticus</name>
    <dbReference type="NCBI Taxonomy" id="1907941"/>
    <lineage>
        <taxon>Bacteria</taxon>
        <taxon>Pseudomonadati</taxon>
        <taxon>Pseudomonadota</taxon>
        <taxon>Gammaproteobacteria</taxon>
        <taxon>Moraxellales</taxon>
        <taxon>Moraxellaceae</taxon>
        <taxon>Alkanindiges</taxon>
    </lineage>
</organism>
<keyword evidence="1" id="KW-0963">Cytoplasm</keyword>
<dbReference type="RefSeq" id="WP_076878998.1">
    <property type="nucleotide sequence ID" value="NZ_MLCN01000034.1"/>
</dbReference>
<dbReference type="STRING" id="1907941.BKE30_12805"/>
<reference evidence="6 7" key="1">
    <citation type="submission" date="2016-10" db="EMBL/GenBank/DDBJ databases">
        <title>Draft Genome sequence of Alkanindiges sp. strain H1.</title>
        <authorList>
            <person name="Subhash Y."/>
            <person name="Lee S."/>
        </authorList>
    </citation>
    <scope>NUCLEOTIDE SEQUENCE [LARGE SCALE GENOMIC DNA]</scope>
    <source>
        <strain evidence="6 7">H1</strain>
    </source>
</reference>
<evidence type="ECO:0000313" key="7">
    <source>
        <dbReference type="Proteomes" id="UP000192132"/>
    </source>
</evidence>
<dbReference type="GO" id="GO:0042254">
    <property type="term" value="P:ribosome biogenesis"/>
    <property type="evidence" value="ECO:0007669"/>
    <property type="project" value="UniProtKB-KW"/>
</dbReference>
<gene>
    <name evidence="6" type="ORF">BKE30_12805</name>
</gene>
<keyword evidence="7" id="KW-1185">Reference proteome</keyword>
<dbReference type="EMBL" id="MLCN01000034">
    <property type="protein sequence ID" value="ONG38386.1"/>
    <property type="molecule type" value="Genomic_DNA"/>
</dbReference>
<evidence type="ECO:0000256" key="3">
    <source>
        <dbReference type="ARBA" id="ARBA00022730"/>
    </source>
</evidence>
<dbReference type="GO" id="GO:0019843">
    <property type="term" value="F:rRNA binding"/>
    <property type="evidence" value="ECO:0007669"/>
    <property type="project" value="UniProtKB-KW"/>
</dbReference>
<sequence length="181" mass="20898">MSHKSASRKTIEEEWEALDGRPSKTEQKKAVQRFAALGEQLASLSANQIKKLPIDEVLKDALLQLSQITAFEARRRHFQRIGKLLRNEDESVLMAALSPRQGAKKQAQLMRWIDRLMEQGDQAVNDFVRQYHAAERHTLRQHVLRLQRDLAQNSDESSQQQSRQKLVNYIQQVALLSDESK</sequence>
<dbReference type="SUPFAM" id="SSF158710">
    <property type="entry name" value="PSPTO4464-like"/>
    <property type="match status" value="1"/>
</dbReference>
<dbReference type="PANTHER" id="PTHR38101">
    <property type="entry name" value="UPF0307 PROTEIN YJGA"/>
    <property type="match status" value="1"/>
</dbReference>
<evidence type="ECO:0000256" key="2">
    <source>
        <dbReference type="ARBA" id="ARBA00022517"/>
    </source>
</evidence>
<dbReference type="AlphaFoldDB" id="A0A1S8CSW2"/>
<dbReference type="InterPro" id="IPR006839">
    <property type="entry name" value="DarP"/>
</dbReference>
<proteinExistence type="predicted"/>
<evidence type="ECO:0000256" key="4">
    <source>
        <dbReference type="ARBA" id="ARBA00022884"/>
    </source>
</evidence>
<keyword evidence="4" id="KW-0694">RNA-binding</keyword>
<protein>
    <recommendedName>
        <fullName evidence="8">Ribosome-associated protein</fullName>
    </recommendedName>
</protein>
<dbReference type="OrthoDB" id="5293604at2"/>
<dbReference type="Pfam" id="PF04751">
    <property type="entry name" value="DarP"/>
    <property type="match status" value="1"/>
</dbReference>
<name>A0A1S8CSW2_9GAMM</name>
<dbReference type="InterPro" id="IPR023153">
    <property type="entry name" value="DarP_sf"/>
</dbReference>
<evidence type="ECO:0008006" key="8">
    <source>
        <dbReference type="Google" id="ProtNLM"/>
    </source>
</evidence>
<accession>A0A1S8CSW2</accession>
<dbReference type="NCBIfam" id="NF003593">
    <property type="entry name" value="PRK05255.1-1"/>
    <property type="match status" value="1"/>
</dbReference>
<evidence type="ECO:0000313" key="6">
    <source>
        <dbReference type="EMBL" id="ONG38386.1"/>
    </source>
</evidence>
<dbReference type="PIRSF" id="PIRSF016183">
    <property type="entry name" value="UCP016183"/>
    <property type="match status" value="1"/>
</dbReference>
<feature type="region of interest" description="Disordered" evidence="5">
    <location>
        <begin position="1"/>
        <end position="24"/>
    </location>
</feature>
<dbReference type="CDD" id="cd16331">
    <property type="entry name" value="YjgA-like"/>
    <property type="match status" value="1"/>
</dbReference>
<keyword evidence="3" id="KW-0699">rRNA-binding</keyword>
<evidence type="ECO:0000256" key="5">
    <source>
        <dbReference type="SAM" id="MobiDB-lite"/>
    </source>
</evidence>
<comment type="caution">
    <text evidence="6">The sequence shown here is derived from an EMBL/GenBank/DDBJ whole genome shotgun (WGS) entry which is preliminary data.</text>
</comment>
<dbReference type="Proteomes" id="UP000192132">
    <property type="component" value="Unassembled WGS sequence"/>
</dbReference>
<dbReference type="Gene3D" id="1.10.60.30">
    <property type="entry name" value="PSPTO4464-like domains"/>
    <property type="match status" value="2"/>
</dbReference>
<keyword evidence="2" id="KW-0690">Ribosome biogenesis</keyword>
<dbReference type="GO" id="GO:0005829">
    <property type="term" value="C:cytosol"/>
    <property type="evidence" value="ECO:0007669"/>
    <property type="project" value="TreeGrafter"/>
</dbReference>
<evidence type="ECO:0000256" key="1">
    <source>
        <dbReference type="ARBA" id="ARBA00022490"/>
    </source>
</evidence>